<dbReference type="InterPro" id="IPR036291">
    <property type="entry name" value="NAD(P)-bd_dom_sf"/>
</dbReference>
<dbReference type="GO" id="GO:0004029">
    <property type="term" value="F:aldehyde dehydrogenase (NAD+) activity"/>
    <property type="evidence" value="ECO:0007669"/>
    <property type="project" value="TreeGrafter"/>
</dbReference>
<evidence type="ECO:0000313" key="1">
    <source>
        <dbReference type="EMBL" id="PPB84977.1"/>
    </source>
</evidence>
<dbReference type="AlphaFoldDB" id="A0A2P5KE32"/>
<dbReference type="GO" id="GO:0005737">
    <property type="term" value="C:cytoplasm"/>
    <property type="evidence" value="ECO:0007669"/>
    <property type="project" value="TreeGrafter"/>
</dbReference>
<protein>
    <recommendedName>
        <fullName evidence="3">Nucleoside-diphosphate-sugar epimerase</fullName>
    </recommendedName>
</protein>
<evidence type="ECO:0008006" key="3">
    <source>
        <dbReference type="Google" id="ProtNLM"/>
    </source>
</evidence>
<organism evidence="1 2">
    <name type="scientific">Mycetohabitans endofungorum</name>
    <dbReference type="NCBI Taxonomy" id="417203"/>
    <lineage>
        <taxon>Bacteria</taxon>
        <taxon>Pseudomonadati</taxon>
        <taxon>Pseudomonadota</taxon>
        <taxon>Betaproteobacteria</taxon>
        <taxon>Burkholderiales</taxon>
        <taxon>Burkholderiaceae</taxon>
        <taxon>Mycetohabitans</taxon>
    </lineage>
</organism>
<gene>
    <name evidence="1" type="ORF">B0O95_10158</name>
</gene>
<dbReference type="InterPro" id="IPR051783">
    <property type="entry name" value="NAD(P)-dependent_oxidoreduct"/>
</dbReference>
<dbReference type="Proteomes" id="UP000243096">
    <property type="component" value="Unassembled WGS sequence"/>
</dbReference>
<evidence type="ECO:0000313" key="2">
    <source>
        <dbReference type="Proteomes" id="UP000243096"/>
    </source>
</evidence>
<dbReference type="EMBL" id="PRDW01000001">
    <property type="protein sequence ID" value="PPB84977.1"/>
    <property type="molecule type" value="Genomic_DNA"/>
</dbReference>
<name>A0A2P5KE32_9BURK</name>
<dbReference type="PANTHER" id="PTHR48079">
    <property type="entry name" value="PROTEIN YEEZ"/>
    <property type="match status" value="1"/>
</dbReference>
<dbReference type="PANTHER" id="PTHR48079:SF6">
    <property type="entry name" value="NAD(P)-BINDING DOMAIN-CONTAINING PROTEIN-RELATED"/>
    <property type="match status" value="1"/>
</dbReference>
<accession>A0A2P5KE32</accession>
<keyword evidence="2" id="KW-1185">Reference proteome</keyword>
<dbReference type="SUPFAM" id="SSF51735">
    <property type="entry name" value="NAD(P)-binding Rossmann-fold domains"/>
    <property type="match status" value="1"/>
</dbReference>
<dbReference type="Gene3D" id="3.40.50.720">
    <property type="entry name" value="NAD(P)-binding Rossmann-like Domain"/>
    <property type="match status" value="2"/>
</dbReference>
<proteinExistence type="predicted"/>
<reference evidence="1 2" key="1">
    <citation type="submission" date="2018-01" db="EMBL/GenBank/DDBJ databases">
        <title>Genomic Encyclopedia of Type Strains, Phase III (KMG-III): the genomes of soil and plant-associated and newly described type strains.</title>
        <authorList>
            <person name="Whitman W."/>
        </authorList>
    </citation>
    <scope>NUCLEOTIDE SEQUENCE [LARGE SCALE GENOMIC DNA]</scope>
    <source>
        <strain evidence="1 2">HKI456</strain>
    </source>
</reference>
<sequence length="403" mass="44700">MYPMTLFSRSFQWCATPPHAVAAVSTAASPVRSGGGVPVPRRRALGRPRILVVGCGDVGLRCAAWLRERFRVFALTTQPARFASLRSAGLVPLLGDLDDRRSLARAARVAREMLHLAPPQAQGVTDRRTAALLAALGARRGLRRAARAPRVAMGAQSIVTRRVAGSTHAIVERVMTESAIVPERPPRAVRHRRWPPGPLRQPPPVRIVYLSTTGVYGDCDGALIDETRPVRPVNARAVRRVSAERQLRRAGSRGSARVSILRVPGIYAIERLPVERLRRGTPALCDVDDVYTGHVHAEDLAAIAVRALFRGRPQRVVHAVDATHWKMGEYFDRIAHACGLRPVPRITRQQAEATLDAALLSFMRESRRLVNRRLRVELAVKLRYPSVEDFLREHARQLSNAHR</sequence>
<comment type="caution">
    <text evidence="1">The sequence shown here is derived from an EMBL/GenBank/DDBJ whole genome shotgun (WGS) entry which is preliminary data.</text>
</comment>